<comment type="caution">
    <text evidence="3">The sequence shown here is derived from an EMBL/GenBank/DDBJ whole genome shotgun (WGS) entry which is preliminary data.</text>
</comment>
<proteinExistence type="predicted"/>
<dbReference type="InterPro" id="IPR024726">
    <property type="entry name" value="FhuF_C"/>
</dbReference>
<reference evidence="3" key="1">
    <citation type="submission" date="2022-01" db="EMBL/GenBank/DDBJ databases">
        <title>Genome-Based Taxonomic Classification of the Phylum Actinobacteria.</title>
        <authorList>
            <person name="Gao Y."/>
        </authorList>
    </citation>
    <scope>NUCLEOTIDE SEQUENCE</scope>
    <source>
        <strain evidence="3">KLBMP 8922</strain>
    </source>
</reference>
<organism evidence="3 4">
    <name type="scientific">Yinghuangia soli</name>
    <dbReference type="NCBI Taxonomy" id="2908204"/>
    <lineage>
        <taxon>Bacteria</taxon>
        <taxon>Bacillati</taxon>
        <taxon>Actinomycetota</taxon>
        <taxon>Actinomycetes</taxon>
        <taxon>Kitasatosporales</taxon>
        <taxon>Streptomycetaceae</taxon>
        <taxon>Yinghuangia</taxon>
    </lineage>
</organism>
<evidence type="ECO:0000259" key="2">
    <source>
        <dbReference type="Pfam" id="PF11575"/>
    </source>
</evidence>
<protein>
    <submittedName>
        <fullName evidence="3">(2Fe-2S)-binding protein</fullName>
    </submittedName>
</protein>
<evidence type="ECO:0000313" key="4">
    <source>
        <dbReference type="Proteomes" id="UP001165378"/>
    </source>
</evidence>
<keyword evidence="4" id="KW-1185">Reference proteome</keyword>
<dbReference type="GO" id="GO:0051537">
    <property type="term" value="F:2 iron, 2 sulfur cluster binding"/>
    <property type="evidence" value="ECO:0007669"/>
    <property type="project" value="InterPro"/>
</dbReference>
<dbReference type="Proteomes" id="UP001165378">
    <property type="component" value="Unassembled WGS sequence"/>
</dbReference>
<dbReference type="RefSeq" id="WP_235051194.1">
    <property type="nucleotide sequence ID" value="NZ_JAKFHA010000003.1"/>
</dbReference>
<name>A0AA41U121_9ACTN</name>
<evidence type="ECO:0000313" key="3">
    <source>
        <dbReference type="EMBL" id="MCF2527042.1"/>
    </source>
</evidence>
<gene>
    <name evidence="3" type="ORF">LZ495_07405</name>
</gene>
<feature type="region of interest" description="Disordered" evidence="1">
    <location>
        <begin position="261"/>
        <end position="285"/>
    </location>
</feature>
<dbReference type="AlphaFoldDB" id="A0AA41U121"/>
<evidence type="ECO:0000256" key="1">
    <source>
        <dbReference type="SAM" id="MobiDB-lite"/>
    </source>
</evidence>
<dbReference type="Pfam" id="PF11575">
    <property type="entry name" value="FhuF_C"/>
    <property type="match status" value="1"/>
</dbReference>
<accession>A0AA41U121</accession>
<sequence>MRPRRRFVRAGRRALTGADGAASAARRAEVVRRLAEFGPYFALSVGARTDDAGFRPLRELYEVPGLLAEHVRQIGTLLRTDELRVAASVLHLGLAARLWSVALGGAVSCGAVPLLDPGRTQWRREAPGPVELWDPELGFAAGDPSGIDGGLAEALHDAVVDRHLVPLARAVRAVTPVAEQLLWGNAASALAGTAQVLEQGLRPEAPAQADAALRLARALQASGVLRGTGTWADPPPSFRRNSCCLYYRTPEGGTCGDCVFGDDPPRTRRTEPPTAGRAALEEPSA</sequence>
<dbReference type="EMBL" id="JAKFHA010000003">
    <property type="protein sequence ID" value="MCF2527042.1"/>
    <property type="molecule type" value="Genomic_DNA"/>
</dbReference>
<feature type="domain" description="Ferric siderophore reductase C-terminal" evidence="2">
    <location>
        <begin position="240"/>
        <end position="259"/>
    </location>
</feature>